<feature type="transmembrane region" description="Helical" evidence="2">
    <location>
        <begin position="82"/>
        <end position="106"/>
    </location>
</feature>
<name>A0ABY8VJ11_9CORY</name>
<gene>
    <name evidence="3" type="ORF">QP027_02140</name>
</gene>
<keyword evidence="2" id="KW-1133">Transmembrane helix</keyword>
<accession>A0ABY8VJ11</accession>
<reference evidence="3 4" key="1">
    <citation type="submission" date="2023-05" db="EMBL/GenBank/DDBJ databases">
        <title>Corynebacterium suedekumii sp. nov. and Corynebacterium breve sp. nov. isolated from raw cow's milk.</title>
        <authorList>
            <person name="Baer M.K."/>
            <person name="Mehl L."/>
            <person name="Hellmuth R."/>
            <person name="Marke G."/>
            <person name="Lipski A."/>
        </authorList>
    </citation>
    <scope>NUCLEOTIDE SEQUENCE [LARGE SCALE GENOMIC DNA]</scope>
    <source>
        <strain evidence="3 4">R4</strain>
    </source>
</reference>
<proteinExistence type="predicted"/>
<evidence type="ECO:0000256" key="2">
    <source>
        <dbReference type="SAM" id="Phobius"/>
    </source>
</evidence>
<dbReference type="EMBL" id="CP126969">
    <property type="protein sequence ID" value="WIM68223.1"/>
    <property type="molecule type" value="Genomic_DNA"/>
</dbReference>
<feature type="region of interest" description="Disordered" evidence="1">
    <location>
        <begin position="1"/>
        <end position="32"/>
    </location>
</feature>
<feature type="compositionally biased region" description="Low complexity" evidence="1">
    <location>
        <begin position="16"/>
        <end position="32"/>
    </location>
</feature>
<dbReference type="Proteomes" id="UP001225598">
    <property type="component" value="Chromosome"/>
</dbReference>
<keyword evidence="4" id="KW-1185">Reference proteome</keyword>
<organism evidence="3 4">
    <name type="scientific">Corynebacterium breve</name>
    <dbReference type="NCBI Taxonomy" id="3049799"/>
    <lineage>
        <taxon>Bacteria</taxon>
        <taxon>Bacillati</taxon>
        <taxon>Actinomycetota</taxon>
        <taxon>Actinomycetes</taxon>
        <taxon>Mycobacteriales</taxon>
        <taxon>Corynebacteriaceae</taxon>
        <taxon>Corynebacterium</taxon>
    </lineage>
</organism>
<sequence length="162" mass="17831">MSSPFDPNNQNNEQPQSGYAGYSGYGQQQNYSGYQDPNQGFQQPFPAAPEANKAEANTANGFMSALFDFSFTQFVTIKFAKIIYIILMVIFALTWLAWILSSFAAFSESAGLGIGMLLLTIIGGGIFFIVSLVYSRVMLEFVISMIRTAQNTGELVEESRKA</sequence>
<evidence type="ECO:0000313" key="3">
    <source>
        <dbReference type="EMBL" id="WIM68223.1"/>
    </source>
</evidence>
<evidence type="ECO:0000256" key="1">
    <source>
        <dbReference type="SAM" id="MobiDB-lite"/>
    </source>
</evidence>
<dbReference type="InterPro" id="IPR025557">
    <property type="entry name" value="DUF4282"/>
</dbReference>
<protein>
    <submittedName>
        <fullName evidence="3">DUF4282 domain-containing protein</fullName>
    </submittedName>
</protein>
<dbReference type="RefSeq" id="WP_284825629.1">
    <property type="nucleotide sequence ID" value="NZ_CP126969.1"/>
</dbReference>
<dbReference type="Pfam" id="PF14110">
    <property type="entry name" value="DUF4282"/>
    <property type="match status" value="1"/>
</dbReference>
<keyword evidence="2" id="KW-0472">Membrane</keyword>
<keyword evidence="2" id="KW-0812">Transmembrane</keyword>
<evidence type="ECO:0000313" key="4">
    <source>
        <dbReference type="Proteomes" id="UP001225598"/>
    </source>
</evidence>
<feature type="compositionally biased region" description="Polar residues" evidence="1">
    <location>
        <begin position="1"/>
        <end position="15"/>
    </location>
</feature>
<feature type="transmembrane region" description="Helical" evidence="2">
    <location>
        <begin position="112"/>
        <end position="135"/>
    </location>
</feature>